<dbReference type="GO" id="GO:0008168">
    <property type="term" value="F:methyltransferase activity"/>
    <property type="evidence" value="ECO:0007669"/>
    <property type="project" value="UniProtKB-KW"/>
</dbReference>
<dbReference type="SUPFAM" id="SSF53335">
    <property type="entry name" value="S-adenosyl-L-methionine-dependent methyltransferases"/>
    <property type="match status" value="1"/>
</dbReference>
<dbReference type="PATRIC" id="fig|316.101.peg.1252"/>
<gene>
    <name evidence="1" type="ORF">UF78_07690</name>
</gene>
<accession>A0A0D9APY1</accession>
<dbReference type="EMBL" id="JYHV01000014">
    <property type="protein sequence ID" value="KJH82724.1"/>
    <property type="molecule type" value="Genomic_DNA"/>
</dbReference>
<dbReference type="OrthoDB" id="8564939at2"/>
<organism evidence="1 2">
    <name type="scientific">Stutzerimonas stutzeri</name>
    <name type="common">Pseudomonas stutzeri</name>
    <dbReference type="NCBI Taxonomy" id="316"/>
    <lineage>
        <taxon>Bacteria</taxon>
        <taxon>Pseudomonadati</taxon>
        <taxon>Pseudomonadota</taxon>
        <taxon>Gammaproteobacteria</taxon>
        <taxon>Pseudomonadales</taxon>
        <taxon>Pseudomonadaceae</taxon>
        <taxon>Stutzerimonas</taxon>
    </lineage>
</organism>
<evidence type="ECO:0000313" key="1">
    <source>
        <dbReference type="EMBL" id="KJH82724.1"/>
    </source>
</evidence>
<dbReference type="GO" id="GO:0032259">
    <property type="term" value="P:methylation"/>
    <property type="evidence" value="ECO:0007669"/>
    <property type="project" value="UniProtKB-KW"/>
</dbReference>
<evidence type="ECO:0000313" key="2">
    <source>
        <dbReference type="Proteomes" id="UP000032487"/>
    </source>
</evidence>
<dbReference type="InterPro" id="IPR029063">
    <property type="entry name" value="SAM-dependent_MTases_sf"/>
</dbReference>
<proteinExistence type="predicted"/>
<comment type="caution">
    <text evidence="1">The sequence shown here is derived from an EMBL/GenBank/DDBJ whole genome shotgun (WGS) entry which is preliminary data.</text>
</comment>
<dbReference type="Gene3D" id="3.40.50.150">
    <property type="entry name" value="Vaccinia Virus protein VP39"/>
    <property type="match status" value="1"/>
</dbReference>
<dbReference type="Proteomes" id="UP000032487">
    <property type="component" value="Unassembled WGS sequence"/>
</dbReference>
<sequence>MNKLNEVTSQYKPGAATSLENELILNWYPPRILRRLEGASPSSLLELGLGHGYTTALFNRHFQRHVVLEGSSVVIDLFRDNYPGLNIELVEGYFEHFDSSEQFDVLLMGFILEHVDDPSLILRRFHDNLRPGGRLYVAVPNAKSLNRRLGLAMGKIGDIYELNANDHALGHQRQFCRDTLKALLQAEGYEVTWEEGIYLKPLPLGYMQPMPEFEENLLAMCEVGVDFPDLCVGLLMEVQAV</sequence>
<name>A0A0D9APY1_STUST</name>
<keyword evidence="1" id="KW-0489">Methyltransferase</keyword>
<protein>
    <submittedName>
        <fullName evidence="1">SAM-dependent methyltransferase</fullName>
    </submittedName>
</protein>
<dbReference type="AlphaFoldDB" id="A0A0D9APY1"/>
<dbReference type="Pfam" id="PF13489">
    <property type="entry name" value="Methyltransf_23"/>
    <property type="match status" value="1"/>
</dbReference>
<dbReference type="PANTHER" id="PTHR43861">
    <property type="entry name" value="TRANS-ACONITATE 2-METHYLTRANSFERASE-RELATED"/>
    <property type="match status" value="1"/>
</dbReference>
<keyword evidence="1" id="KW-0808">Transferase</keyword>
<reference evidence="1 2" key="1">
    <citation type="submission" date="2015-02" db="EMBL/GenBank/DDBJ databases">
        <title>Draft genome sequence of Pseudomonas stutzeri NT0128 isolated from wheat (Triticum turgidum) rhizosphere.</title>
        <authorList>
            <person name="Tovi N."/>
            <person name="Frenk S."/>
            <person name="Hadar Y."/>
            <person name="Minz D."/>
        </authorList>
    </citation>
    <scope>NUCLEOTIDE SEQUENCE [LARGE SCALE GENOMIC DNA]</scope>
    <source>
        <strain evidence="1 2">NT0128</strain>
    </source>
</reference>
<dbReference type="RefSeq" id="WP_045161499.1">
    <property type="nucleotide sequence ID" value="NZ_JYHV01000014.1"/>
</dbReference>
<dbReference type="CDD" id="cd02440">
    <property type="entry name" value="AdoMet_MTases"/>
    <property type="match status" value="1"/>
</dbReference>